<comment type="caution">
    <text evidence="2">The sequence shown here is derived from an EMBL/GenBank/DDBJ whole genome shotgun (WGS) entry which is preliminary data.</text>
</comment>
<sequence>MDVRGISSAILRATASQTSKDKKLEAAKEKVKRQIEYALSVIENLTKKFPGIKCDARKIDGLKFLLEHIDKAKNIEELKAFQGCAKYKYRYLHEQLILQSKTASNELKDEILEDKEDVFGLGAFTSQRSLAEQDSALEWLSQVASYLKKSDPYRHKIIQVLKKVADEYGAGVKDLDNRILFSAVASLVALGETKPEYLVEFLLDRVDSIEEEETLHDAILSSALPFILNEIIKKNNFLNLQKHKESKEKLEKLYQVLKESDFGRRYAGGFIAAYREFLEKPEAVSEKKVKEIPPKKLAVLDRPRKITDISMVSSMADLLTLYGEKDKNRNGKLEVGELSEKAVKANDKTKDSALSPWEAMEAVNSSQSKPVFSKTTIELQWREGFFDTVYLKTDSFINGIKYKGGGKDWYLILDRKTGQVEQGPLAPGNKIYGIEFKAGTVLTLKKGRPVAVLLPENITVHNIEYKKGKNIIFHENGRIYSGYLAKNTTLKVGEQDITFSAGNRIYFDEKGRINKGMLANDAPLRVGKQNINFMAGSRISFNIQGKIWEGKLAKETTLQIGEQQISFKSGTRMTFWSNGQVGSGTLAKDLTIPVGKQKIILKQGQIIEFYRNGQIKYGISTKNTPVLIGKQKIIFKQGEELGFSENGQIIYGKLIKNTAIRVGKQRITFMKEGGLNFEENGQVGYGTLAKNTTLRVGKHKITFKKGELIRFYENGQIESGYLLKDTPIWVGKQKIILKQGCVIDFYLNGQVKFGYLAEDTIINGEKTEMGRPVVFPKEEAPADDNLELVPLAPTKEEPAVKPKLPPPDTSHWKEGK</sequence>
<accession>A0A0S7XST1</accession>
<reference evidence="2 3" key="1">
    <citation type="journal article" date="2015" name="Microbiome">
        <title>Genomic resolution of linkages in carbon, nitrogen, and sulfur cycling among widespread estuary sediment bacteria.</title>
        <authorList>
            <person name="Baker B.J."/>
            <person name="Lazar C.S."/>
            <person name="Teske A.P."/>
            <person name="Dick G.J."/>
        </authorList>
    </citation>
    <scope>NUCLEOTIDE SEQUENCE [LARGE SCALE GENOMIC DNA]</scope>
    <source>
        <strain evidence="2">DG_54_3</strain>
    </source>
</reference>
<dbReference type="Proteomes" id="UP000051861">
    <property type="component" value="Unassembled WGS sequence"/>
</dbReference>
<organism evidence="2 3">
    <name type="scientific">candidate division WOR-1 bacterium DG_54_3</name>
    <dbReference type="NCBI Taxonomy" id="1703775"/>
    <lineage>
        <taxon>Bacteria</taxon>
        <taxon>Bacillati</taxon>
        <taxon>Saganbacteria</taxon>
    </lineage>
</organism>
<evidence type="ECO:0008006" key="4">
    <source>
        <dbReference type="Google" id="ProtNLM"/>
    </source>
</evidence>
<evidence type="ECO:0000313" key="3">
    <source>
        <dbReference type="Proteomes" id="UP000051861"/>
    </source>
</evidence>
<name>A0A0S7XST1_UNCSA</name>
<proteinExistence type="predicted"/>
<evidence type="ECO:0000313" key="2">
    <source>
        <dbReference type="EMBL" id="KPJ65480.1"/>
    </source>
</evidence>
<dbReference type="InterPro" id="IPR018247">
    <property type="entry name" value="EF_Hand_1_Ca_BS"/>
</dbReference>
<dbReference type="EMBL" id="LIZX01000114">
    <property type="protein sequence ID" value="KPJ65480.1"/>
    <property type="molecule type" value="Genomic_DNA"/>
</dbReference>
<evidence type="ECO:0000256" key="1">
    <source>
        <dbReference type="SAM" id="MobiDB-lite"/>
    </source>
</evidence>
<dbReference type="PROSITE" id="PS00018">
    <property type="entry name" value="EF_HAND_1"/>
    <property type="match status" value="1"/>
</dbReference>
<gene>
    <name evidence="2" type="ORF">AMJ44_10060</name>
</gene>
<feature type="region of interest" description="Disordered" evidence="1">
    <location>
        <begin position="776"/>
        <end position="816"/>
    </location>
</feature>
<protein>
    <recommendedName>
        <fullName evidence="4">EF-hand domain-containing protein</fullName>
    </recommendedName>
</protein>
<dbReference type="AlphaFoldDB" id="A0A0S7XST1"/>